<reference evidence="2 3" key="1">
    <citation type="submission" date="2019-06" db="EMBL/GenBank/DDBJ databases">
        <title>WGS assembly of Gossypium darwinii.</title>
        <authorList>
            <person name="Chen Z.J."/>
            <person name="Sreedasyam A."/>
            <person name="Ando A."/>
            <person name="Song Q."/>
            <person name="De L."/>
            <person name="Hulse-Kemp A."/>
            <person name="Ding M."/>
            <person name="Ye W."/>
            <person name="Kirkbride R."/>
            <person name="Jenkins J."/>
            <person name="Plott C."/>
            <person name="Lovell J."/>
            <person name="Lin Y.-M."/>
            <person name="Vaughn R."/>
            <person name="Liu B."/>
            <person name="Li W."/>
            <person name="Simpson S."/>
            <person name="Scheffler B."/>
            <person name="Saski C."/>
            <person name="Grover C."/>
            <person name="Hu G."/>
            <person name="Conover J."/>
            <person name="Carlson J."/>
            <person name="Shu S."/>
            <person name="Boston L."/>
            <person name="Williams M."/>
            <person name="Peterson D."/>
            <person name="Mcgee K."/>
            <person name="Jones D."/>
            <person name="Wendel J."/>
            <person name="Stelly D."/>
            <person name="Grimwood J."/>
            <person name="Schmutz J."/>
        </authorList>
    </citation>
    <scope>NUCLEOTIDE SEQUENCE [LARGE SCALE GENOMIC DNA]</scope>
    <source>
        <strain evidence="2">1808015.09</strain>
    </source>
</reference>
<dbReference type="AlphaFoldDB" id="A0A5D2GAL8"/>
<dbReference type="EMBL" id="CM017693">
    <property type="protein sequence ID" value="TYH14396.1"/>
    <property type="molecule type" value="Genomic_DNA"/>
</dbReference>
<organism evidence="2 3">
    <name type="scientific">Gossypium darwinii</name>
    <name type="common">Darwin's cotton</name>
    <name type="synonym">Gossypium barbadense var. darwinii</name>
    <dbReference type="NCBI Taxonomy" id="34276"/>
    <lineage>
        <taxon>Eukaryota</taxon>
        <taxon>Viridiplantae</taxon>
        <taxon>Streptophyta</taxon>
        <taxon>Embryophyta</taxon>
        <taxon>Tracheophyta</taxon>
        <taxon>Spermatophyta</taxon>
        <taxon>Magnoliopsida</taxon>
        <taxon>eudicotyledons</taxon>
        <taxon>Gunneridae</taxon>
        <taxon>Pentapetalae</taxon>
        <taxon>rosids</taxon>
        <taxon>malvids</taxon>
        <taxon>Malvales</taxon>
        <taxon>Malvaceae</taxon>
        <taxon>Malvoideae</taxon>
        <taxon>Gossypium</taxon>
    </lineage>
</organism>
<gene>
    <name evidence="2" type="ORF">ES288_A06G217400v1</name>
</gene>
<sequence>MIILILNQHVSTRSPGNQINPVLVLASVISRVFFEVSTALSKWLQIEGKMNIMQMHRKSFEERDIKANVIIPYFRMKRQKLSLVKAIPMSGVNVGCRYMSYIIHISIFFLYISRIICLYTFKNRLMSRRYLDVKLTTIQNCLLMEQI</sequence>
<evidence type="ECO:0000256" key="1">
    <source>
        <dbReference type="SAM" id="Phobius"/>
    </source>
</evidence>
<accession>A0A5D2GAL8</accession>
<dbReference type="Proteomes" id="UP000323506">
    <property type="component" value="Chromosome A06"/>
</dbReference>
<keyword evidence="1" id="KW-0472">Membrane</keyword>
<feature type="transmembrane region" description="Helical" evidence="1">
    <location>
        <begin position="98"/>
        <end position="121"/>
    </location>
</feature>
<protein>
    <submittedName>
        <fullName evidence="2">Uncharacterized protein</fullName>
    </submittedName>
</protein>
<evidence type="ECO:0000313" key="2">
    <source>
        <dbReference type="EMBL" id="TYH14396.1"/>
    </source>
</evidence>
<proteinExistence type="predicted"/>
<keyword evidence="1" id="KW-1133">Transmembrane helix</keyword>
<name>A0A5D2GAL8_GOSDA</name>
<keyword evidence="1" id="KW-0812">Transmembrane</keyword>
<keyword evidence="3" id="KW-1185">Reference proteome</keyword>
<evidence type="ECO:0000313" key="3">
    <source>
        <dbReference type="Proteomes" id="UP000323506"/>
    </source>
</evidence>